<organism evidence="2 3">
    <name type="scientific">Rhodotorula mucilaginosa</name>
    <name type="common">Yeast</name>
    <name type="synonym">Rhodotorula rubra</name>
    <dbReference type="NCBI Taxonomy" id="5537"/>
    <lineage>
        <taxon>Eukaryota</taxon>
        <taxon>Fungi</taxon>
        <taxon>Dikarya</taxon>
        <taxon>Basidiomycota</taxon>
        <taxon>Pucciniomycotina</taxon>
        <taxon>Microbotryomycetes</taxon>
        <taxon>Sporidiobolales</taxon>
        <taxon>Sporidiobolaceae</taxon>
        <taxon>Rhodotorula</taxon>
    </lineage>
</organism>
<name>A0A9P6VVS8_RHOMI</name>
<dbReference type="Proteomes" id="UP000777482">
    <property type="component" value="Unassembled WGS sequence"/>
</dbReference>
<proteinExistence type="predicted"/>
<accession>A0A9P6VVS8</accession>
<dbReference type="CDD" id="cd09917">
    <property type="entry name" value="F-box_SF"/>
    <property type="match status" value="1"/>
</dbReference>
<evidence type="ECO:0000313" key="2">
    <source>
        <dbReference type="EMBL" id="KAG0655578.1"/>
    </source>
</evidence>
<reference evidence="2 3" key="1">
    <citation type="submission" date="2020-11" db="EMBL/GenBank/DDBJ databases">
        <title>Kefir isolates.</title>
        <authorList>
            <person name="Marcisauskas S."/>
            <person name="Kim Y."/>
            <person name="Blasche S."/>
        </authorList>
    </citation>
    <scope>NUCLEOTIDE SEQUENCE [LARGE SCALE GENOMIC DNA]</scope>
    <source>
        <strain evidence="2 3">KR</strain>
    </source>
</reference>
<dbReference type="AlphaFoldDB" id="A0A9P6VVS8"/>
<feature type="region of interest" description="Disordered" evidence="1">
    <location>
        <begin position="245"/>
        <end position="284"/>
    </location>
</feature>
<keyword evidence="3" id="KW-1185">Reference proteome</keyword>
<gene>
    <name evidence="2" type="ORF">C6P46_000801</name>
</gene>
<evidence type="ECO:0000256" key="1">
    <source>
        <dbReference type="SAM" id="MobiDB-lite"/>
    </source>
</evidence>
<protein>
    <recommendedName>
        <fullName evidence="4">F-box domain-containing protein</fullName>
    </recommendedName>
</protein>
<feature type="non-terminal residue" evidence="2">
    <location>
        <position position="1"/>
    </location>
</feature>
<evidence type="ECO:0000313" key="3">
    <source>
        <dbReference type="Proteomes" id="UP000777482"/>
    </source>
</evidence>
<sequence length="305" mass="33694">MTSLSPQLPLSPRQSYGGEEHPLPLPMPLLLNNCRVQCWPFVRASRGSRAKGLAWLVLPASIDTRPGDNDVPEFRAGASDFRHLLPLATWLFGTPPEDRHLDRKPRPAQLLHQNALTAAQVAQQIFISFRTRMSSYTPDTDAAPPRQPPSMCMPNELLDEVFKHVFVELDDKPLRDRVRVYAPLSLVCKAWQRVAAPYPWTNVRLDVVEDLDVIACLDPVGGVGDRQLLLIKSLRLLASESLIQPAKKDEKEESGVGDEDEDGDSETPPARLSPILHGPANDETSSLPIVASVARILAKCSNLSV</sequence>
<feature type="compositionally biased region" description="Acidic residues" evidence="1">
    <location>
        <begin position="255"/>
        <end position="265"/>
    </location>
</feature>
<dbReference type="Gene3D" id="1.20.1280.50">
    <property type="match status" value="1"/>
</dbReference>
<evidence type="ECO:0008006" key="4">
    <source>
        <dbReference type="Google" id="ProtNLM"/>
    </source>
</evidence>
<dbReference type="EMBL" id="PUHQ01000116">
    <property type="protein sequence ID" value="KAG0655578.1"/>
    <property type="molecule type" value="Genomic_DNA"/>
</dbReference>
<comment type="caution">
    <text evidence="2">The sequence shown here is derived from an EMBL/GenBank/DDBJ whole genome shotgun (WGS) entry which is preliminary data.</text>
</comment>